<dbReference type="PROSITE" id="PS50003">
    <property type="entry name" value="PH_DOMAIN"/>
    <property type="match status" value="1"/>
</dbReference>
<dbReference type="FunFam" id="2.30.29.30:FF:000286">
    <property type="entry name" value="PH-protein kinase domain containing protein"/>
    <property type="match status" value="1"/>
</dbReference>
<dbReference type="PANTHER" id="PTHR14336">
    <property type="entry name" value="TANDEM PH DOMAIN CONTAINING PROTEIN"/>
    <property type="match status" value="1"/>
</dbReference>
<sequence length="245" mass="28914">MSQQSGDIESLDWFHPNLTRHTAESILLQNGQDGTYLLRPSSKGGGEYALSVKFDNSVKHFNIVWTGANITFGHGTFRSIGDFVEHFKNKPLIGTESSQLVLLKVPYPRDVQEPDMYESVTVHAEFSTAEDKSDDINFSLNTKEGFLTKLGQYFKTWKTRWFVLRRNELRYYKEKGSKNPIRVLDLNECSECSEENEMHTDRTNVFKLVFRWRTFYVYATTRQDMIEWIKRINWCLEENQRQRRR</sequence>
<evidence type="ECO:0000256" key="1">
    <source>
        <dbReference type="ARBA" id="ARBA00022999"/>
    </source>
</evidence>
<proteinExistence type="predicted"/>
<dbReference type="Gene3D" id="3.30.505.10">
    <property type="entry name" value="SH2 domain"/>
    <property type="match status" value="1"/>
</dbReference>
<dbReference type="Gene3D" id="2.30.29.30">
    <property type="entry name" value="Pleckstrin-homology domain (PH domain)/Phosphotyrosine-binding domain (PTB)"/>
    <property type="match status" value="1"/>
</dbReference>
<organism evidence="5 6">
    <name type="scientific">Littorina saxatilis</name>
    <dbReference type="NCBI Taxonomy" id="31220"/>
    <lineage>
        <taxon>Eukaryota</taxon>
        <taxon>Metazoa</taxon>
        <taxon>Spiralia</taxon>
        <taxon>Lophotrochozoa</taxon>
        <taxon>Mollusca</taxon>
        <taxon>Gastropoda</taxon>
        <taxon>Caenogastropoda</taxon>
        <taxon>Littorinimorpha</taxon>
        <taxon>Littorinoidea</taxon>
        <taxon>Littorinidae</taxon>
        <taxon>Littorina</taxon>
    </lineage>
</organism>
<dbReference type="InterPro" id="IPR036860">
    <property type="entry name" value="SH2_dom_sf"/>
</dbReference>
<feature type="domain" description="SH2" evidence="3">
    <location>
        <begin position="13"/>
        <end position="107"/>
    </location>
</feature>
<feature type="domain" description="PH" evidence="4">
    <location>
        <begin position="140"/>
        <end position="237"/>
    </location>
</feature>
<comment type="caution">
    <text evidence="5">The sequence shown here is derived from an EMBL/GenBank/DDBJ whole genome shotgun (WGS) entry which is preliminary data.</text>
</comment>
<dbReference type="InterPro" id="IPR051707">
    <property type="entry name" value="PI-Interact_SigTrans_Reg"/>
</dbReference>
<dbReference type="InterPro" id="IPR001849">
    <property type="entry name" value="PH_domain"/>
</dbReference>
<dbReference type="Proteomes" id="UP001374579">
    <property type="component" value="Unassembled WGS sequence"/>
</dbReference>
<reference evidence="5 6" key="1">
    <citation type="submission" date="2024-02" db="EMBL/GenBank/DDBJ databases">
        <title>Chromosome-scale genome assembly of the rough periwinkle Littorina saxatilis.</title>
        <authorList>
            <person name="De Jode A."/>
            <person name="Faria R."/>
            <person name="Formenti G."/>
            <person name="Sims Y."/>
            <person name="Smith T.P."/>
            <person name="Tracey A."/>
            <person name="Wood J.M.D."/>
            <person name="Zagrodzka Z.B."/>
            <person name="Johannesson K."/>
            <person name="Butlin R.K."/>
            <person name="Leder E.H."/>
        </authorList>
    </citation>
    <scope>NUCLEOTIDE SEQUENCE [LARGE SCALE GENOMIC DNA]</scope>
    <source>
        <strain evidence="5">Snail1</strain>
        <tissue evidence="5">Muscle</tissue>
    </source>
</reference>
<dbReference type="Pfam" id="PF00017">
    <property type="entry name" value="SH2"/>
    <property type="match status" value="1"/>
</dbReference>
<evidence type="ECO:0000259" key="4">
    <source>
        <dbReference type="PROSITE" id="PS50003"/>
    </source>
</evidence>
<dbReference type="EMBL" id="JBAMIC010000002">
    <property type="protein sequence ID" value="KAK7111867.1"/>
    <property type="molecule type" value="Genomic_DNA"/>
</dbReference>
<dbReference type="SMART" id="SM00233">
    <property type="entry name" value="PH"/>
    <property type="match status" value="1"/>
</dbReference>
<dbReference type="SMART" id="SM00252">
    <property type="entry name" value="SH2"/>
    <property type="match status" value="1"/>
</dbReference>
<evidence type="ECO:0000256" key="2">
    <source>
        <dbReference type="PROSITE-ProRule" id="PRU00191"/>
    </source>
</evidence>
<name>A0AAN9BUP4_9CAEN</name>
<dbReference type="AlphaFoldDB" id="A0AAN9BUP4"/>
<dbReference type="PROSITE" id="PS50001">
    <property type="entry name" value="SH2"/>
    <property type="match status" value="1"/>
</dbReference>
<dbReference type="InterPro" id="IPR011993">
    <property type="entry name" value="PH-like_dom_sf"/>
</dbReference>
<dbReference type="PRINTS" id="PR00401">
    <property type="entry name" value="SH2DOMAIN"/>
</dbReference>
<gene>
    <name evidence="5" type="ORF">V1264_011430</name>
</gene>
<dbReference type="SUPFAM" id="SSF50729">
    <property type="entry name" value="PH domain-like"/>
    <property type="match status" value="1"/>
</dbReference>
<dbReference type="PANTHER" id="PTHR14336:SF15">
    <property type="entry name" value="DUAL ADAPTER FOR PHOSPHOTYROSINE AND 3-PHOSPHOTYROSINE AND 3-PHOSPHOINOSITIDE"/>
    <property type="match status" value="1"/>
</dbReference>
<evidence type="ECO:0000259" key="3">
    <source>
        <dbReference type="PROSITE" id="PS50001"/>
    </source>
</evidence>
<keyword evidence="6" id="KW-1185">Reference proteome</keyword>
<protein>
    <recommendedName>
        <fullName evidence="7">Dual adapter for phosphotyrosine and 3-phosphotyrosine and 3-phosphoinositide</fullName>
    </recommendedName>
</protein>
<accession>A0AAN9BUP4</accession>
<dbReference type="Pfam" id="PF00169">
    <property type="entry name" value="PH"/>
    <property type="match status" value="1"/>
</dbReference>
<evidence type="ECO:0000313" key="5">
    <source>
        <dbReference type="EMBL" id="KAK7111867.1"/>
    </source>
</evidence>
<evidence type="ECO:0000313" key="6">
    <source>
        <dbReference type="Proteomes" id="UP001374579"/>
    </source>
</evidence>
<dbReference type="SUPFAM" id="SSF55550">
    <property type="entry name" value="SH2 domain"/>
    <property type="match status" value="1"/>
</dbReference>
<evidence type="ECO:0008006" key="7">
    <source>
        <dbReference type="Google" id="ProtNLM"/>
    </source>
</evidence>
<keyword evidence="1 2" id="KW-0727">SH2 domain</keyword>
<dbReference type="InterPro" id="IPR000980">
    <property type="entry name" value="SH2"/>
</dbReference>